<evidence type="ECO:0000256" key="1">
    <source>
        <dbReference type="SAM" id="MobiDB-lite"/>
    </source>
</evidence>
<dbReference type="AlphaFoldDB" id="B9Z3C9"/>
<gene>
    <name evidence="2" type="ORF">FuraDRAFT_1864</name>
</gene>
<accession>B9Z3C9</accession>
<evidence type="ECO:0000313" key="2">
    <source>
        <dbReference type="EMBL" id="EEG08356.1"/>
    </source>
</evidence>
<reference evidence="2 3" key="1">
    <citation type="submission" date="2009-02" db="EMBL/GenBank/DDBJ databases">
        <title>Sequencing of the draft genome and assembly of Lutiella nitroferrum 2002.</title>
        <authorList>
            <consortium name="US DOE Joint Genome Institute (JGI-PGF)"/>
            <person name="Lucas S."/>
            <person name="Copeland A."/>
            <person name="Lapidus A."/>
            <person name="Glavina del Rio T."/>
            <person name="Tice H."/>
            <person name="Bruce D."/>
            <person name="Goodwin L."/>
            <person name="Pitluck S."/>
            <person name="Larimer F."/>
            <person name="Land M.L."/>
            <person name="Hauser L."/>
            <person name="Coates J.D."/>
        </authorList>
    </citation>
    <scope>NUCLEOTIDE SEQUENCE [LARGE SCALE GENOMIC DNA]</scope>
    <source>
        <strain evidence="2 3">2002</strain>
    </source>
</reference>
<protein>
    <submittedName>
        <fullName evidence="2">Uncharacterized protein</fullName>
    </submittedName>
</protein>
<feature type="region of interest" description="Disordered" evidence="1">
    <location>
        <begin position="1"/>
        <end position="20"/>
    </location>
</feature>
<name>B9Z3C9_9NEIS</name>
<evidence type="ECO:0000313" key="3">
    <source>
        <dbReference type="Proteomes" id="UP000003165"/>
    </source>
</evidence>
<proteinExistence type="predicted"/>
<comment type="caution">
    <text evidence="2">The sequence shown here is derived from an EMBL/GenBank/DDBJ whole genome shotgun (WGS) entry which is preliminary data.</text>
</comment>
<feature type="compositionally biased region" description="Basic and acidic residues" evidence="1">
    <location>
        <begin position="1"/>
        <end position="13"/>
    </location>
</feature>
<organism evidence="2 3">
    <name type="scientific">Pseudogulbenkiania ferrooxidans 2002</name>
    <dbReference type="NCBI Taxonomy" id="279714"/>
    <lineage>
        <taxon>Bacteria</taxon>
        <taxon>Pseudomonadati</taxon>
        <taxon>Pseudomonadota</taxon>
        <taxon>Betaproteobacteria</taxon>
        <taxon>Neisseriales</taxon>
        <taxon>Chromobacteriaceae</taxon>
        <taxon>Pseudogulbenkiania</taxon>
    </lineage>
</organism>
<keyword evidence="3" id="KW-1185">Reference proteome</keyword>
<sequence length="30" mass="3433">MSKRDALWSDRRGASHGNDFDPFILLLNPC</sequence>
<dbReference type="EMBL" id="ACIS01000005">
    <property type="protein sequence ID" value="EEG08356.1"/>
    <property type="molecule type" value="Genomic_DNA"/>
</dbReference>
<dbReference type="Proteomes" id="UP000003165">
    <property type="component" value="Unassembled WGS sequence"/>
</dbReference>